<accession>A0A0E9R1M2</accession>
<reference evidence="1" key="1">
    <citation type="submission" date="2014-11" db="EMBL/GenBank/DDBJ databases">
        <authorList>
            <person name="Amaro Gonzalez C."/>
        </authorList>
    </citation>
    <scope>NUCLEOTIDE SEQUENCE</scope>
</reference>
<sequence>MSASLISFYTCLHDKRFHVSVLFPCFLRLWNRSFFSSSVRHPF</sequence>
<name>A0A0E9R1M2_ANGAN</name>
<proteinExistence type="predicted"/>
<dbReference type="EMBL" id="GBXM01086217">
    <property type="protein sequence ID" value="JAH22360.1"/>
    <property type="molecule type" value="Transcribed_RNA"/>
</dbReference>
<organism evidence="1">
    <name type="scientific">Anguilla anguilla</name>
    <name type="common">European freshwater eel</name>
    <name type="synonym">Muraena anguilla</name>
    <dbReference type="NCBI Taxonomy" id="7936"/>
    <lineage>
        <taxon>Eukaryota</taxon>
        <taxon>Metazoa</taxon>
        <taxon>Chordata</taxon>
        <taxon>Craniata</taxon>
        <taxon>Vertebrata</taxon>
        <taxon>Euteleostomi</taxon>
        <taxon>Actinopterygii</taxon>
        <taxon>Neopterygii</taxon>
        <taxon>Teleostei</taxon>
        <taxon>Anguilliformes</taxon>
        <taxon>Anguillidae</taxon>
        <taxon>Anguilla</taxon>
    </lineage>
</organism>
<reference evidence="1" key="2">
    <citation type="journal article" date="2015" name="Fish Shellfish Immunol.">
        <title>Early steps in the European eel (Anguilla anguilla)-Vibrio vulnificus interaction in the gills: Role of the RtxA13 toxin.</title>
        <authorList>
            <person name="Callol A."/>
            <person name="Pajuelo D."/>
            <person name="Ebbesson L."/>
            <person name="Teles M."/>
            <person name="MacKenzie S."/>
            <person name="Amaro C."/>
        </authorList>
    </citation>
    <scope>NUCLEOTIDE SEQUENCE</scope>
</reference>
<evidence type="ECO:0000313" key="1">
    <source>
        <dbReference type="EMBL" id="JAH22360.1"/>
    </source>
</evidence>
<dbReference type="AlphaFoldDB" id="A0A0E9R1M2"/>
<protein>
    <submittedName>
        <fullName evidence="1">Uncharacterized protein</fullName>
    </submittedName>
</protein>